<dbReference type="InterPro" id="IPR029767">
    <property type="entry name" value="WecB-like"/>
</dbReference>
<dbReference type="EMBL" id="FNPH01000003">
    <property type="protein sequence ID" value="SDY68564.1"/>
    <property type="molecule type" value="Genomic_DNA"/>
</dbReference>
<evidence type="ECO:0000256" key="1">
    <source>
        <dbReference type="RuleBase" id="RU003513"/>
    </source>
</evidence>
<protein>
    <submittedName>
        <fullName evidence="3">UDP-N-Acetylglucosamine 2-epimerase</fullName>
    </submittedName>
</protein>
<accession>A0A1H3LX17</accession>
<dbReference type="SUPFAM" id="SSF53756">
    <property type="entry name" value="UDP-Glycosyltransferase/glycogen phosphorylase"/>
    <property type="match status" value="1"/>
</dbReference>
<dbReference type="Gene3D" id="3.40.50.2000">
    <property type="entry name" value="Glycogen Phosphorylase B"/>
    <property type="match status" value="2"/>
</dbReference>
<dbReference type="PANTHER" id="PTHR43174:SF1">
    <property type="entry name" value="UDP-N-ACETYLGLUCOSAMINE 2-EPIMERASE"/>
    <property type="match status" value="1"/>
</dbReference>
<dbReference type="NCBIfam" id="TIGR00236">
    <property type="entry name" value="wecB"/>
    <property type="match status" value="1"/>
</dbReference>
<comment type="similarity">
    <text evidence="1">Belongs to the UDP-N-acetylglucosamine 2-epimerase family.</text>
</comment>
<dbReference type="InterPro" id="IPR003331">
    <property type="entry name" value="UDP_GlcNAc_Epimerase_2_dom"/>
</dbReference>
<reference evidence="4" key="1">
    <citation type="submission" date="2016-10" db="EMBL/GenBank/DDBJ databases">
        <authorList>
            <person name="Varghese N."/>
            <person name="Submissions S."/>
        </authorList>
    </citation>
    <scope>NUCLEOTIDE SEQUENCE [LARGE SCALE GENOMIC DNA]</scope>
    <source>
        <strain evidence="4">DSM 45245</strain>
    </source>
</reference>
<feature type="domain" description="UDP-N-acetylglucosamine 2-epimerase" evidence="2">
    <location>
        <begin position="30"/>
        <end position="361"/>
    </location>
</feature>
<dbReference type="Pfam" id="PF02350">
    <property type="entry name" value="Epimerase_2"/>
    <property type="match status" value="1"/>
</dbReference>
<name>A0A1H3LX17_9ACTN</name>
<dbReference type="AlphaFoldDB" id="A0A1H3LX17"/>
<evidence type="ECO:0000259" key="2">
    <source>
        <dbReference type="Pfam" id="PF02350"/>
    </source>
</evidence>
<dbReference type="Proteomes" id="UP000242415">
    <property type="component" value="Unassembled WGS sequence"/>
</dbReference>
<dbReference type="STRING" id="405436.SAMN05444365_103118"/>
<dbReference type="PANTHER" id="PTHR43174">
    <property type="entry name" value="UDP-N-ACETYLGLUCOSAMINE 2-EPIMERASE"/>
    <property type="match status" value="1"/>
</dbReference>
<keyword evidence="1" id="KW-0413">Isomerase</keyword>
<evidence type="ECO:0000313" key="3">
    <source>
        <dbReference type="EMBL" id="SDY68564.1"/>
    </source>
</evidence>
<gene>
    <name evidence="3" type="ORF">SAMN05444365_103118</name>
</gene>
<evidence type="ECO:0000313" key="4">
    <source>
        <dbReference type="Proteomes" id="UP000242415"/>
    </source>
</evidence>
<keyword evidence="4" id="KW-1185">Reference proteome</keyword>
<organism evidence="3 4">
    <name type="scientific">Micromonospora pattaloongensis</name>
    <dbReference type="NCBI Taxonomy" id="405436"/>
    <lineage>
        <taxon>Bacteria</taxon>
        <taxon>Bacillati</taxon>
        <taxon>Actinomycetota</taxon>
        <taxon>Actinomycetes</taxon>
        <taxon>Micromonosporales</taxon>
        <taxon>Micromonosporaceae</taxon>
        <taxon>Micromonospora</taxon>
    </lineage>
</organism>
<dbReference type="GO" id="GO:0016853">
    <property type="term" value="F:isomerase activity"/>
    <property type="evidence" value="ECO:0007669"/>
    <property type="project" value="UniProtKB-KW"/>
</dbReference>
<sequence length="384" mass="40285">MMTAVSRRVLVPFGTRPEVIKLAPVVRALRAAGHAVTTVDTGQHATPAMAADVQAALGLEPDVRLRLPEGVGRLGALVADAARVLDAHPVDLVLALGDTHTVPAYALAARAAGLPLAHLEAGLRSFNQRSVEESNRRLAAAVAQLHLAPTVRAAAFLAAEGIAAERVFVVGNPVIDALRERAVDPAPLGERTGVLVTAHRAGNVDDPARLRRLVDLVTALAARVGPVLFPVHPRTAARLREHGLSGRLAGAPGVTLREPLPYPELLTALAHARLAVTDSGGLQEEAAYFGVPVVVLRRSTPRWEGVELGSTVLTGLTTDEEADRALAAARRLARPDEQARIAALPCPYGDGTTGARVAALLADPATTPLLTLTEPDYTDGRLPW</sequence>
<proteinExistence type="inferred from homology"/>